<feature type="compositionally biased region" description="Low complexity" evidence="1">
    <location>
        <begin position="9"/>
        <end position="25"/>
    </location>
</feature>
<gene>
    <name evidence="3" type="ORF">F8M41_019758</name>
</gene>
<feature type="transmembrane region" description="Helical" evidence="2">
    <location>
        <begin position="116"/>
        <end position="142"/>
    </location>
</feature>
<sequence length="195" mass="21798">MSELSVSEQQPSNIQSNSVNSVVPSETTPNLDTQAVANLEKGISDAPELNKSNSIPQHNRKICGVNSDGYLTHAFVCAIIIIFIPILLFDIGYGIYNVREFAHEVYGHKSHSLGRIITVVLFSIIMPFILCVGGCTLIVLALEFWNTTGIPEFSLEPLEGYKNLKFQWCSSGVPEFQCQHSYFVKKNAYMLYSYH</sequence>
<reference evidence="3 4" key="1">
    <citation type="journal article" date="2019" name="Environ. Microbiol.">
        <title>At the nexus of three kingdoms: the genome of the mycorrhizal fungus Gigaspora margarita provides insights into plant, endobacterial and fungal interactions.</title>
        <authorList>
            <person name="Venice F."/>
            <person name="Ghignone S."/>
            <person name="Salvioli di Fossalunga A."/>
            <person name="Amselem J."/>
            <person name="Novero M."/>
            <person name="Xianan X."/>
            <person name="Sedzielewska Toro K."/>
            <person name="Morin E."/>
            <person name="Lipzen A."/>
            <person name="Grigoriev I.V."/>
            <person name="Henrissat B."/>
            <person name="Martin F.M."/>
            <person name="Bonfante P."/>
        </authorList>
    </citation>
    <scope>NUCLEOTIDE SEQUENCE [LARGE SCALE GENOMIC DNA]</scope>
    <source>
        <strain evidence="3 4">BEG34</strain>
    </source>
</reference>
<keyword evidence="2" id="KW-1133">Transmembrane helix</keyword>
<evidence type="ECO:0000313" key="3">
    <source>
        <dbReference type="EMBL" id="KAF0553915.1"/>
    </source>
</evidence>
<keyword evidence="2" id="KW-0472">Membrane</keyword>
<protein>
    <submittedName>
        <fullName evidence="3">Uncharacterized protein</fullName>
    </submittedName>
</protein>
<feature type="transmembrane region" description="Helical" evidence="2">
    <location>
        <begin position="70"/>
        <end position="96"/>
    </location>
</feature>
<proteinExistence type="predicted"/>
<keyword evidence="4" id="KW-1185">Reference proteome</keyword>
<evidence type="ECO:0000313" key="4">
    <source>
        <dbReference type="Proteomes" id="UP000439903"/>
    </source>
</evidence>
<dbReference type="EMBL" id="WTPW01000053">
    <property type="protein sequence ID" value="KAF0553915.1"/>
    <property type="molecule type" value="Genomic_DNA"/>
</dbReference>
<evidence type="ECO:0000256" key="2">
    <source>
        <dbReference type="SAM" id="Phobius"/>
    </source>
</evidence>
<accession>A0A8H4B297</accession>
<evidence type="ECO:0000256" key="1">
    <source>
        <dbReference type="SAM" id="MobiDB-lite"/>
    </source>
</evidence>
<name>A0A8H4B297_GIGMA</name>
<dbReference type="Proteomes" id="UP000439903">
    <property type="component" value="Unassembled WGS sequence"/>
</dbReference>
<dbReference type="OrthoDB" id="10450035at2759"/>
<organism evidence="3 4">
    <name type="scientific">Gigaspora margarita</name>
    <dbReference type="NCBI Taxonomy" id="4874"/>
    <lineage>
        <taxon>Eukaryota</taxon>
        <taxon>Fungi</taxon>
        <taxon>Fungi incertae sedis</taxon>
        <taxon>Mucoromycota</taxon>
        <taxon>Glomeromycotina</taxon>
        <taxon>Glomeromycetes</taxon>
        <taxon>Diversisporales</taxon>
        <taxon>Gigasporaceae</taxon>
        <taxon>Gigaspora</taxon>
    </lineage>
</organism>
<keyword evidence="2" id="KW-0812">Transmembrane</keyword>
<comment type="caution">
    <text evidence="3">The sequence shown here is derived from an EMBL/GenBank/DDBJ whole genome shotgun (WGS) entry which is preliminary data.</text>
</comment>
<feature type="region of interest" description="Disordered" evidence="1">
    <location>
        <begin position="1"/>
        <end position="28"/>
    </location>
</feature>
<dbReference type="AlphaFoldDB" id="A0A8H4B297"/>